<reference evidence="5" key="1">
    <citation type="journal article" date="2020" name="Appl. Environ. Microbiol.">
        <title>Medium-Chain Fatty Acid Synthesis by 'Candidatus Weimeria bifida' gen. nov., sp. nov., and 'Candidatus Pseudoramibacter fermentans' sp. nov.</title>
        <authorList>
            <person name="Scarborough M.J."/>
            <person name="Myers K.S."/>
            <person name="Donohue T.J."/>
            <person name="Noguera D.R."/>
        </authorList>
    </citation>
    <scope>NUCLEOTIDE SEQUENCE</scope>
    <source>
        <strain evidence="5">LCO1.1</strain>
    </source>
</reference>
<sequence length="327" mass="36104">MVYPEFLQNGSTIGIAAPSAGVGDDIEGFEKSIGFLESEGFQIKESPSVRVNDQRSADAKTRGEELNSLFSDLKVDFVMCAAGGDFLDECLPYVNFDLMRVNPKWLMGASDPTGLLYPYTTKYDVATLYGMNAGAYGNFPVPDFVKTNLSVIKGENLTESGFPKYMSTMPFMADKIEYDSDSDMTCSVQKLSTSGRCIGGCIDVLKDLIGTKFDGTHDFLKRYRDDGFIWYFDNFSLSSEALYRTLLQFRYAGWFEGANAVIFGRSAFESSESGMTYHDALSIALSGIPVIERADIGHSVPRLTMINGAMMNLVCKNDRMSVSFSLI</sequence>
<dbReference type="GO" id="GO:0004180">
    <property type="term" value="F:carboxypeptidase activity"/>
    <property type="evidence" value="ECO:0007669"/>
    <property type="project" value="UniProtKB-KW"/>
</dbReference>
<feature type="domain" description="LD-carboxypeptidase C-terminal" evidence="4">
    <location>
        <begin position="194"/>
        <end position="313"/>
    </location>
</feature>
<dbReference type="InterPro" id="IPR027461">
    <property type="entry name" value="Carboxypeptidase_A_C_sf"/>
</dbReference>
<proteinExistence type="inferred from homology"/>
<name>A0A6N7IWC4_9FIRM</name>
<evidence type="ECO:0000256" key="2">
    <source>
        <dbReference type="ARBA" id="ARBA00022801"/>
    </source>
</evidence>
<dbReference type="InterPro" id="IPR040921">
    <property type="entry name" value="Peptidase_S66C"/>
</dbReference>
<comment type="similarity">
    <text evidence="1">Belongs to the peptidase S66 family.</text>
</comment>
<dbReference type="SUPFAM" id="SSF141986">
    <property type="entry name" value="LD-carboxypeptidase A C-terminal domain-like"/>
    <property type="match status" value="1"/>
</dbReference>
<evidence type="ECO:0000259" key="4">
    <source>
        <dbReference type="Pfam" id="PF17676"/>
    </source>
</evidence>
<accession>A0A6N7IWC4</accession>
<dbReference type="AlphaFoldDB" id="A0A6N7IWC4"/>
<evidence type="ECO:0000256" key="1">
    <source>
        <dbReference type="ARBA" id="ARBA00010233"/>
    </source>
</evidence>
<dbReference type="CDD" id="cd07062">
    <property type="entry name" value="Peptidase_S66_mccF_like"/>
    <property type="match status" value="1"/>
</dbReference>
<dbReference type="InterPro" id="IPR003507">
    <property type="entry name" value="S66_fam"/>
</dbReference>
<evidence type="ECO:0000313" key="5">
    <source>
        <dbReference type="EMBL" id="MQN00585.1"/>
    </source>
</evidence>
<organism evidence="5 6">
    <name type="scientific">Candidatus Weimeria bifida</name>
    <dbReference type="NCBI Taxonomy" id="2599074"/>
    <lineage>
        <taxon>Bacteria</taxon>
        <taxon>Bacillati</taxon>
        <taxon>Bacillota</taxon>
        <taxon>Clostridia</taxon>
        <taxon>Lachnospirales</taxon>
        <taxon>Lachnospiraceae</taxon>
        <taxon>Candidatus Weimeria</taxon>
    </lineage>
</organism>
<dbReference type="InterPro" id="IPR029062">
    <property type="entry name" value="Class_I_gatase-like"/>
</dbReference>
<comment type="caution">
    <text evidence="5">The sequence shown here is derived from an EMBL/GenBank/DDBJ whole genome shotgun (WGS) entry which is preliminary data.</text>
</comment>
<dbReference type="Gene3D" id="3.40.50.10740">
    <property type="entry name" value="Class I glutamine amidotransferase-like"/>
    <property type="match status" value="1"/>
</dbReference>
<dbReference type="EMBL" id="VOGC01000002">
    <property type="protein sequence ID" value="MQN00585.1"/>
    <property type="molecule type" value="Genomic_DNA"/>
</dbReference>
<keyword evidence="2" id="KW-0378">Hydrolase</keyword>
<dbReference type="Proteomes" id="UP000460257">
    <property type="component" value="Unassembled WGS sequence"/>
</dbReference>
<dbReference type="Pfam" id="PF17676">
    <property type="entry name" value="Peptidase_S66C"/>
    <property type="match status" value="1"/>
</dbReference>
<dbReference type="PANTHER" id="PTHR30237:SF5">
    <property type="entry name" value="CARBOXYPEPTIDASE VC_A0337-RELATED"/>
    <property type="match status" value="1"/>
</dbReference>
<dbReference type="PIRSF" id="PIRSF028757">
    <property type="entry name" value="LD-carboxypeptidase"/>
    <property type="match status" value="1"/>
</dbReference>
<keyword evidence="6" id="KW-1185">Reference proteome</keyword>
<feature type="domain" description="LD-carboxypeptidase N-terminal" evidence="3">
    <location>
        <begin position="13"/>
        <end position="130"/>
    </location>
</feature>
<dbReference type="SUPFAM" id="SSF52317">
    <property type="entry name" value="Class I glutamine amidotransferase-like"/>
    <property type="match status" value="1"/>
</dbReference>
<gene>
    <name evidence="5" type="ORF">FRC54_01085</name>
</gene>
<dbReference type="Gene3D" id="3.50.30.60">
    <property type="entry name" value="LD-carboxypeptidase A C-terminal domain-like"/>
    <property type="match status" value="1"/>
</dbReference>
<evidence type="ECO:0000313" key="6">
    <source>
        <dbReference type="Proteomes" id="UP000460257"/>
    </source>
</evidence>
<dbReference type="Pfam" id="PF02016">
    <property type="entry name" value="Peptidase_S66"/>
    <property type="match status" value="1"/>
</dbReference>
<dbReference type="InterPro" id="IPR040449">
    <property type="entry name" value="Peptidase_S66_N"/>
</dbReference>
<dbReference type="PANTHER" id="PTHR30237">
    <property type="entry name" value="MURAMOYLTETRAPEPTIDE CARBOXYPEPTIDASE"/>
    <property type="match status" value="1"/>
</dbReference>
<dbReference type="InterPro" id="IPR027478">
    <property type="entry name" value="LdcA_N"/>
</dbReference>
<protein>
    <submittedName>
        <fullName evidence="5">LD-carboxypeptidase</fullName>
    </submittedName>
</protein>
<evidence type="ECO:0000259" key="3">
    <source>
        <dbReference type="Pfam" id="PF02016"/>
    </source>
</evidence>